<evidence type="ECO:0000313" key="2">
    <source>
        <dbReference type="Proteomes" id="UP000276133"/>
    </source>
</evidence>
<reference evidence="1 2" key="1">
    <citation type="journal article" date="2018" name="Sci. Rep.">
        <title>Genomic signatures of local adaptation to the degree of environmental predictability in rotifers.</title>
        <authorList>
            <person name="Franch-Gras L."/>
            <person name="Hahn C."/>
            <person name="Garcia-Roger E.M."/>
            <person name="Carmona M.J."/>
            <person name="Serra M."/>
            <person name="Gomez A."/>
        </authorList>
    </citation>
    <scope>NUCLEOTIDE SEQUENCE [LARGE SCALE GENOMIC DNA]</scope>
    <source>
        <strain evidence="1">HYR1</strain>
    </source>
</reference>
<organism evidence="1 2">
    <name type="scientific">Brachionus plicatilis</name>
    <name type="common">Marine rotifer</name>
    <name type="synonym">Brachionus muelleri</name>
    <dbReference type="NCBI Taxonomy" id="10195"/>
    <lineage>
        <taxon>Eukaryota</taxon>
        <taxon>Metazoa</taxon>
        <taxon>Spiralia</taxon>
        <taxon>Gnathifera</taxon>
        <taxon>Rotifera</taxon>
        <taxon>Eurotatoria</taxon>
        <taxon>Monogononta</taxon>
        <taxon>Pseudotrocha</taxon>
        <taxon>Ploima</taxon>
        <taxon>Brachionidae</taxon>
        <taxon>Brachionus</taxon>
    </lineage>
</organism>
<accession>A0A3M7T2B3</accession>
<dbReference type="Proteomes" id="UP000276133">
    <property type="component" value="Unassembled WGS sequence"/>
</dbReference>
<evidence type="ECO:0000313" key="1">
    <source>
        <dbReference type="EMBL" id="RNA42010.1"/>
    </source>
</evidence>
<proteinExistence type="predicted"/>
<name>A0A3M7T2B3_BRAPC</name>
<dbReference type="EMBL" id="REGN01000425">
    <property type="protein sequence ID" value="RNA42010.1"/>
    <property type="molecule type" value="Genomic_DNA"/>
</dbReference>
<gene>
    <name evidence="1" type="ORF">BpHYR1_043096</name>
</gene>
<keyword evidence="2" id="KW-1185">Reference proteome</keyword>
<protein>
    <submittedName>
        <fullName evidence="1">Uncharacterized protein</fullName>
    </submittedName>
</protein>
<dbReference type="AlphaFoldDB" id="A0A3M7T2B3"/>
<sequence>MPNCGSFECHCISKTYFLRNKKKNFGIQYCYEKLFLQNKRKITKVKKRKSTGSYTFLKFFEFNSKKNQWAGILFKRATNSVVIKAQKILKKAKNVKILKKIKKFTEFPAFFDYRDMSH</sequence>
<comment type="caution">
    <text evidence="1">The sequence shown here is derived from an EMBL/GenBank/DDBJ whole genome shotgun (WGS) entry which is preliminary data.</text>
</comment>